<reference evidence="1 2" key="1">
    <citation type="submission" date="2016-04" db="EMBL/GenBank/DDBJ databases">
        <title>Genome analyses suggest a sexual origin of heterokaryosis in a supposedly ancient asexual fungus.</title>
        <authorList>
            <person name="Ropars J."/>
            <person name="Sedzielewska K."/>
            <person name="Noel J."/>
            <person name="Charron P."/>
            <person name="Farinelli L."/>
            <person name="Marton T."/>
            <person name="Kruger M."/>
            <person name="Pelin A."/>
            <person name="Brachmann A."/>
            <person name="Corradi N."/>
        </authorList>
    </citation>
    <scope>NUCLEOTIDE SEQUENCE [LARGE SCALE GENOMIC DNA]</scope>
    <source>
        <strain evidence="1 2">A5</strain>
    </source>
</reference>
<proteinExistence type="predicted"/>
<evidence type="ECO:0000313" key="2">
    <source>
        <dbReference type="Proteomes" id="UP000232722"/>
    </source>
</evidence>
<comment type="caution">
    <text evidence="1">The sequence shown here is derived from an EMBL/GenBank/DDBJ whole genome shotgun (WGS) entry which is preliminary data.</text>
</comment>
<gene>
    <name evidence="1" type="ORF">RhiirA5_433233</name>
</gene>
<reference evidence="1 2" key="2">
    <citation type="submission" date="2017-09" db="EMBL/GenBank/DDBJ databases">
        <title>Extensive intraspecific genome diversity in a model arbuscular mycorrhizal fungus.</title>
        <authorList>
            <person name="Chen E.C."/>
            <person name="Morin E."/>
            <person name="Beaudet D."/>
            <person name="Noel J."/>
            <person name="Ndikumana S."/>
            <person name="Charron P."/>
            <person name="St-Onge C."/>
            <person name="Giorgi J."/>
            <person name="Grigoriev I.V."/>
            <person name="Roux C."/>
            <person name="Martin F.M."/>
            <person name="Corradi N."/>
        </authorList>
    </citation>
    <scope>NUCLEOTIDE SEQUENCE [LARGE SCALE GENOMIC DNA]</scope>
    <source>
        <strain evidence="1 2">A5</strain>
    </source>
</reference>
<sequence length="93" mass="10928">MEVDWESYINFPEDIIPINFFSESVEGTELENIIPPNNFLEEPIEPPINSPIEPFIESLIELLTELVFRTNRFMIWCDPDCSRIRKTATRPID</sequence>
<organism evidence="1 2">
    <name type="scientific">Rhizophagus irregularis</name>
    <dbReference type="NCBI Taxonomy" id="588596"/>
    <lineage>
        <taxon>Eukaryota</taxon>
        <taxon>Fungi</taxon>
        <taxon>Fungi incertae sedis</taxon>
        <taxon>Mucoromycota</taxon>
        <taxon>Glomeromycotina</taxon>
        <taxon>Glomeromycetes</taxon>
        <taxon>Glomerales</taxon>
        <taxon>Glomeraceae</taxon>
        <taxon>Rhizophagus</taxon>
    </lineage>
</organism>
<accession>A0A2N0NS45</accession>
<dbReference type="EMBL" id="LLXJ01003226">
    <property type="protein sequence ID" value="PKB97391.1"/>
    <property type="molecule type" value="Genomic_DNA"/>
</dbReference>
<name>A0A2N0NS45_9GLOM</name>
<dbReference type="AlphaFoldDB" id="A0A2N0NS45"/>
<dbReference type="Proteomes" id="UP000232722">
    <property type="component" value="Unassembled WGS sequence"/>
</dbReference>
<evidence type="ECO:0000313" key="1">
    <source>
        <dbReference type="EMBL" id="PKB97391.1"/>
    </source>
</evidence>
<protein>
    <submittedName>
        <fullName evidence="1">Uncharacterized protein</fullName>
    </submittedName>
</protein>